<evidence type="ECO:0000256" key="5">
    <source>
        <dbReference type="ARBA" id="ARBA00023002"/>
    </source>
</evidence>
<evidence type="ECO:0000313" key="7">
    <source>
        <dbReference type="EMBL" id="OQO12057.1"/>
    </source>
</evidence>
<evidence type="ECO:0000256" key="1">
    <source>
        <dbReference type="ARBA" id="ARBA00001974"/>
    </source>
</evidence>
<proteinExistence type="inferred from homology"/>
<sequence>MANLLDPESSTVLIIGCGTWGSSTALWLARSGYKHVTVLDPYPVPSPISAGNDVNKIVEGRSRKPFESYSGPKAEFEWTGNEVRADATDAWANDPLFREFYHETGYIISASRPETIKELYDDEQPTVENGFTEVNTAAQFRSLMPEGVLTGDFPGWKGWYKARGAGWVHARKALIAATTEAQRIGVKLVTAEVTRLIFEGGDVKGAVVADGMSYRADRTLLCAGASAPQLLDLRNQLRPTAWTLAHMKMTIEEVNLYKDLPVLFNVERGFFVEPDVDNHELKICDEHPGYCNWSKSTLDCGRASTPFARHQIPKNSEQGIRQFLQETMPHLADRSFSFARICWCADTPDREFLISKHPDYPSLVLGVGGSGHGFMHIPVIGKYIMQCMEDELEPRMQRTWRWRPETAVGRDWDALQGRWGGPNKVRNLADLGEGEWTEVGARL</sequence>
<keyword evidence="8" id="KW-1185">Reference proteome</keyword>
<dbReference type="InParanoid" id="A0A1V8TL00"/>
<dbReference type="AlphaFoldDB" id="A0A1V8TL00"/>
<dbReference type="OrthoDB" id="2219495at2759"/>
<dbReference type="STRING" id="1507870.A0A1V8TL00"/>
<dbReference type="GO" id="GO:0051698">
    <property type="term" value="F:saccharopine oxidase activity"/>
    <property type="evidence" value="ECO:0007669"/>
    <property type="project" value="TreeGrafter"/>
</dbReference>
<name>A0A1V8TL00_9PEZI</name>
<dbReference type="Proteomes" id="UP000192596">
    <property type="component" value="Unassembled WGS sequence"/>
</dbReference>
<keyword evidence="5" id="KW-0560">Oxidoreductase</keyword>
<dbReference type="PANTHER" id="PTHR10961">
    <property type="entry name" value="PEROXISOMAL SARCOSINE OXIDASE"/>
    <property type="match status" value="1"/>
</dbReference>
<dbReference type="GO" id="GO:0050660">
    <property type="term" value="F:flavin adenine dinucleotide binding"/>
    <property type="evidence" value="ECO:0007669"/>
    <property type="project" value="InterPro"/>
</dbReference>
<dbReference type="Gene3D" id="3.30.9.10">
    <property type="entry name" value="D-Amino Acid Oxidase, subunit A, domain 2"/>
    <property type="match status" value="1"/>
</dbReference>
<comment type="similarity">
    <text evidence="2">Belongs to the MSOX/MTOX family.</text>
</comment>
<dbReference type="Pfam" id="PF01266">
    <property type="entry name" value="DAO"/>
    <property type="match status" value="1"/>
</dbReference>
<dbReference type="GO" id="GO:0008115">
    <property type="term" value="F:sarcosine oxidase activity"/>
    <property type="evidence" value="ECO:0007669"/>
    <property type="project" value="TreeGrafter"/>
</dbReference>
<gene>
    <name evidence="7" type="ORF">B0A48_02696</name>
</gene>
<dbReference type="InterPro" id="IPR036188">
    <property type="entry name" value="FAD/NAD-bd_sf"/>
</dbReference>
<evidence type="ECO:0000256" key="4">
    <source>
        <dbReference type="ARBA" id="ARBA00022827"/>
    </source>
</evidence>
<dbReference type="Gene3D" id="3.50.50.60">
    <property type="entry name" value="FAD/NAD(P)-binding domain"/>
    <property type="match status" value="1"/>
</dbReference>
<evidence type="ECO:0000313" key="8">
    <source>
        <dbReference type="Proteomes" id="UP000192596"/>
    </source>
</evidence>
<dbReference type="SUPFAM" id="SSF51905">
    <property type="entry name" value="FAD/NAD(P)-binding domain"/>
    <property type="match status" value="1"/>
</dbReference>
<keyword evidence="3" id="KW-0285">Flavoprotein</keyword>
<dbReference type="PANTHER" id="PTHR10961:SF24">
    <property type="entry name" value="HYPOTHETICAL FRUCTOSYL AMINE:OXYGEN OXIDOREDUCTASE (EUROFUNG)"/>
    <property type="match status" value="1"/>
</dbReference>
<dbReference type="InterPro" id="IPR006076">
    <property type="entry name" value="FAD-dep_OxRdtase"/>
</dbReference>
<protein>
    <recommendedName>
        <fullName evidence="6">FAD dependent oxidoreductase domain-containing protein</fullName>
    </recommendedName>
</protein>
<dbReference type="InterPro" id="IPR045170">
    <property type="entry name" value="MTOX"/>
</dbReference>
<keyword evidence="4" id="KW-0274">FAD</keyword>
<comment type="caution">
    <text evidence="7">The sequence shown here is derived from an EMBL/GenBank/DDBJ whole genome shotgun (WGS) entry which is preliminary data.</text>
</comment>
<reference evidence="8" key="1">
    <citation type="submission" date="2017-03" db="EMBL/GenBank/DDBJ databases">
        <title>Genomes of endolithic fungi from Antarctica.</title>
        <authorList>
            <person name="Coleine C."/>
            <person name="Masonjones S."/>
            <person name="Stajich J.E."/>
        </authorList>
    </citation>
    <scope>NUCLEOTIDE SEQUENCE [LARGE SCALE GENOMIC DNA]</scope>
    <source>
        <strain evidence="8">CCFEE 5527</strain>
    </source>
</reference>
<evidence type="ECO:0000256" key="2">
    <source>
        <dbReference type="ARBA" id="ARBA00010989"/>
    </source>
</evidence>
<comment type="cofactor">
    <cofactor evidence="1">
        <name>FAD</name>
        <dbReference type="ChEBI" id="CHEBI:57692"/>
    </cofactor>
</comment>
<evidence type="ECO:0000256" key="3">
    <source>
        <dbReference type="ARBA" id="ARBA00022630"/>
    </source>
</evidence>
<accession>A0A1V8TL00</accession>
<organism evidence="7 8">
    <name type="scientific">Cryoendolithus antarcticus</name>
    <dbReference type="NCBI Taxonomy" id="1507870"/>
    <lineage>
        <taxon>Eukaryota</taxon>
        <taxon>Fungi</taxon>
        <taxon>Dikarya</taxon>
        <taxon>Ascomycota</taxon>
        <taxon>Pezizomycotina</taxon>
        <taxon>Dothideomycetes</taxon>
        <taxon>Dothideomycetidae</taxon>
        <taxon>Cladosporiales</taxon>
        <taxon>Cladosporiaceae</taxon>
        <taxon>Cryoendolithus</taxon>
    </lineage>
</organism>
<feature type="domain" description="FAD dependent oxidoreductase" evidence="6">
    <location>
        <begin position="12"/>
        <end position="384"/>
    </location>
</feature>
<evidence type="ECO:0000259" key="6">
    <source>
        <dbReference type="Pfam" id="PF01266"/>
    </source>
</evidence>
<dbReference type="EMBL" id="NAJO01000005">
    <property type="protein sequence ID" value="OQO12057.1"/>
    <property type="molecule type" value="Genomic_DNA"/>
</dbReference>